<organism evidence="8 9">
    <name type="scientific">Mobilitalea sibirica</name>
    <dbReference type="NCBI Taxonomy" id="1462919"/>
    <lineage>
        <taxon>Bacteria</taxon>
        <taxon>Bacillati</taxon>
        <taxon>Bacillota</taxon>
        <taxon>Clostridia</taxon>
        <taxon>Lachnospirales</taxon>
        <taxon>Lachnospiraceae</taxon>
        <taxon>Mobilitalea</taxon>
    </lineage>
</organism>
<keyword evidence="3 6" id="KW-0812">Transmembrane</keyword>
<dbReference type="InterPro" id="IPR025383">
    <property type="entry name" value="MrpA_C/MbhD"/>
</dbReference>
<keyword evidence="9" id="KW-1185">Reference proteome</keyword>
<evidence type="ECO:0000313" key="9">
    <source>
        <dbReference type="Proteomes" id="UP000623269"/>
    </source>
</evidence>
<evidence type="ECO:0000313" key="8">
    <source>
        <dbReference type="EMBL" id="MBH1939346.1"/>
    </source>
</evidence>
<dbReference type="Pfam" id="PF13244">
    <property type="entry name" value="MbhD"/>
    <property type="match status" value="1"/>
</dbReference>
<feature type="transmembrane region" description="Helical" evidence="6">
    <location>
        <begin position="50"/>
        <end position="69"/>
    </location>
</feature>
<evidence type="ECO:0000256" key="2">
    <source>
        <dbReference type="ARBA" id="ARBA00022475"/>
    </source>
</evidence>
<keyword evidence="4 6" id="KW-1133">Transmembrane helix</keyword>
<protein>
    <submittedName>
        <fullName evidence="8">DUF4040 domain-containing protein</fullName>
    </submittedName>
</protein>
<evidence type="ECO:0000259" key="7">
    <source>
        <dbReference type="Pfam" id="PF13244"/>
    </source>
</evidence>
<feature type="domain" description="MrpA C-terminal/MbhD" evidence="7">
    <location>
        <begin position="8"/>
        <end position="72"/>
    </location>
</feature>
<keyword evidence="2" id="KW-1003">Cell membrane</keyword>
<dbReference type="InterPro" id="IPR042106">
    <property type="entry name" value="Nuo/plastoQ_OxRdtase_6_NuoJ"/>
</dbReference>
<evidence type="ECO:0000256" key="3">
    <source>
        <dbReference type="ARBA" id="ARBA00022692"/>
    </source>
</evidence>
<evidence type="ECO:0000256" key="6">
    <source>
        <dbReference type="SAM" id="Phobius"/>
    </source>
</evidence>
<dbReference type="GO" id="GO:0005886">
    <property type="term" value="C:plasma membrane"/>
    <property type="evidence" value="ECO:0007669"/>
    <property type="project" value="UniProtKB-SubCell"/>
</dbReference>
<gene>
    <name evidence="8" type="ORF">I5677_00400</name>
</gene>
<feature type="transmembrane region" description="Helical" evidence="6">
    <location>
        <begin position="21"/>
        <end position="44"/>
    </location>
</feature>
<dbReference type="Gene3D" id="1.20.120.1200">
    <property type="entry name" value="NADH-ubiquinone/plastoquinone oxidoreductase chain 6, subunit NuoJ"/>
    <property type="match status" value="1"/>
</dbReference>
<comment type="subcellular location">
    <subcellularLocation>
        <location evidence="1">Cell membrane</location>
        <topology evidence="1">Multi-pass membrane protein</topology>
    </subcellularLocation>
</comment>
<sequence length="187" mass="21768">MLEKVCLIMMVILAIASINTVKLRVAVVYLAIFSLVSSYVYLLYSAPDVAIAEAIMAAGLTTVIFLVAINKHKAIKIFYINDNTEKNDKKNKKRDKGNYPLILKDIERFLKQKELEPNIITTYGDPNVIIERENFDYLLQKTENKVLIFGREKDHHFKEMEEFFRYRKYKGIDVSIIHCEERIDNNA</sequence>
<comment type="caution">
    <text evidence="8">The sequence shown here is derived from an EMBL/GenBank/DDBJ whole genome shotgun (WGS) entry which is preliminary data.</text>
</comment>
<dbReference type="RefSeq" id="WP_197659578.1">
    <property type="nucleotide sequence ID" value="NZ_JAEAGR010000001.1"/>
</dbReference>
<reference evidence="8" key="1">
    <citation type="submission" date="2020-12" db="EMBL/GenBank/DDBJ databases">
        <title>M. sibirica DSM 26468T genome.</title>
        <authorList>
            <person name="Thieme N."/>
            <person name="Rettenmaier R."/>
            <person name="Zverlov V."/>
            <person name="Liebl W."/>
        </authorList>
    </citation>
    <scope>NUCLEOTIDE SEQUENCE</scope>
    <source>
        <strain evidence="8">DSM 26468</strain>
    </source>
</reference>
<evidence type="ECO:0000256" key="1">
    <source>
        <dbReference type="ARBA" id="ARBA00004651"/>
    </source>
</evidence>
<evidence type="ECO:0000256" key="4">
    <source>
        <dbReference type="ARBA" id="ARBA00022989"/>
    </source>
</evidence>
<dbReference type="AlphaFoldDB" id="A0A8J7H4E1"/>
<proteinExistence type="predicted"/>
<name>A0A8J7H4E1_9FIRM</name>
<dbReference type="Proteomes" id="UP000623269">
    <property type="component" value="Unassembled WGS sequence"/>
</dbReference>
<dbReference type="EMBL" id="JAEAGR010000001">
    <property type="protein sequence ID" value="MBH1939346.1"/>
    <property type="molecule type" value="Genomic_DNA"/>
</dbReference>
<accession>A0A8J7H4E1</accession>
<evidence type="ECO:0000256" key="5">
    <source>
        <dbReference type="ARBA" id="ARBA00023136"/>
    </source>
</evidence>
<keyword evidence="5 6" id="KW-0472">Membrane</keyword>